<feature type="transmembrane region" description="Helical" evidence="1">
    <location>
        <begin position="12"/>
        <end position="34"/>
    </location>
</feature>
<evidence type="ECO:0000259" key="2">
    <source>
        <dbReference type="Pfam" id="PF07885"/>
    </source>
</evidence>
<feature type="domain" description="Potassium channel" evidence="2">
    <location>
        <begin position="172"/>
        <end position="221"/>
    </location>
</feature>
<dbReference type="Pfam" id="PF07885">
    <property type="entry name" value="Ion_trans_2"/>
    <property type="match status" value="1"/>
</dbReference>
<feature type="transmembrane region" description="Helical" evidence="1">
    <location>
        <begin position="167"/>
        <end position="186"/>
    </location>
</feature>
<feature type="transmembrane region" description="Helical" evidence="1">
    <location>
        <begin position="66"/>
        <end position="87"/>
    </location>
</feature>
<feature type="transmembrane region" description="Helical" evidence="1">
    <location>
        <begin position="198"/>
        <end position="218"/>
    </location>
</feature>
<organism evidence="3 4">
    <name type="scientific">Flagellimonas aquimarina</name>
    <dbReference type="NCBI Taxonomy" id="2201895"/>
    <lineage>
        <taxon>Bacteria</taxon>
        <taxon>Pseudomonadati</taxon>
        <taxon>Bacteroidota</taxon>
        <taxon>Flavobacteriia</taxon>
        <taxon>Flavobacteriales</taxon>
        <taxon>Flavobacteriaceae</taxon>
        <taxon>Flagellimonas</taxon>
    </lineage>
</organism>
<accession>A0A316KZ58</accession>
<evidence type="ECO:0000313" key="4">
    <source>
        <dbReference type="Proteomes" id="UP000245762"/>
    </source>
</evidence>
<keyword evidence="1" id="KW-0812">Transmembrane</keyword>
<feature type="transmembrane region" description="Helical" evidence="1">
    <location>
        <begin position="124"/>
        <end position="147"/>
    </location>
</feature>
<keyword evidence="4" id="KW-1185">Reference proteome</keyword>
<dbReference type="InterPro" id="IPR013099">
    <property type="entry name" value="K_chnl_dom"/>
</dbReference>
<comment type="caution">
    <text evidence="3">The sequence shown here is derived from an EMBL/GenBank/DDBJ whole genome shotgun (WGS) entry which is preliminary data.</text>
</comment>
<dbReference type="SUPFAM" id="SSF81324">
    <property type="entry name" value="Voltage-gated potassium channels"/>
    <property type="match status" value="1"/>
</dbReference>
<name>A0A316KZ58_9FLAO</name>
<sequence>MNQNGSMIKKLYKFRFVIFLGTQLAILFGSLFFPSEFFEFTLLPLLYLVSILAGILMISKRKKLTWFFILLFVVSAGIFGSSMIYRQESQSDILMRLSIYFVFHTVVTWNIIQQVWRAKFVNRNVILGLMSGYISLGFLAFFLFMSIELTNPGAFQGILMKNGTLDIKSEAILYYAYITLLTIGYGEIVPSIPIAQKAAMLVGLMGQFYMVIITAVVVEKYIKHSEKKKD</sequence>
<protein>
    <recommendedName>
        <fullName evidence="2">Potassium channel domain-containing protein</fullName>
    </recommendedName>
</protein>
<evidence type="ECO:0000313" key="3">
    <source>
        <dbReference type="EMBL" id="PWL38861.1"/>
    </source>
</evidence>
<feature type="transmembrane region" description="Helical" evidence="1">
    <location>
        <begin position="40"/>
        <end position="59"/>
    </location>
</feature>
<dbReference type="Gene3D" id="1.10.287.70">
    <property type="match status" value="1"/>
</dbReference>
<dbReference type="Proteomes" id="UP000245762">
    <property type="component" value="Unassembled WGS sequence"/>
</dbReference>
<evidence type="ECO:0000256" key="1">
    <source>
        <dbReference type="SAM" id="Phobius"/>
    </source>
</evidence>
<reference evidence="3 4" key="1">
    <citation type="submission" date="2018-05" db="EMBL/GenBank/DDBJ databases">
        <title>Complete genome sequence of Flagellimonas aquimarina ECD12 isolated from seaweed Ecklonia cava.</title>
        <authorList>
            <person name="Choi S."/>
            <person name="Seong C."/>
        </authorList>
    </citation>
    <scope>NUCLEOTIDE SEQUENCE [LARGE SCALE GENOMIC DNA]</scope>
    <source>
        <strain evidence="3 4">ECD12</strain>
    </source>
</reference>
<dbReference type="EMBL" id="QGEG01000002">
    <property type="protein sequence ID" value="PWL38861.1"/>
    <property type="molecule type" value="Genomic_DNA"/>
</dbReference>
<feature type="transmembrane region" description="Helical" evidence="1">
    <location>
        <begin position="93"/>
        <end position="112"/>
    </location>
</feature>
<keyword evidence="1" id="KW-1133">Transmembrane helix</keyword>
<dbReference type="AlphaFoldDB" id="A0A316KZ58"/>
<dbReference type="OrthoDB" id="9799090at2"/>
<gene>
    <name evidence="3" type="ORF">DKG77_11525</name>
</gene>
<proteinExistence type="predicted"/>
<keyword evidence="1" id="KW-0472">Membrane</keyword>